<dbReference type="EMBL" id="CP042913">
    <property type="protein sequence ID" value="QEG35578.1"/>
    <property type="molecule type" value="Genomic_DNA"/>
</dbReference>
<keyword evidence="2" id="KW-1133">Transmembrane helix</keyword>
<name>A0A5B9Q9H3_9BACT</name>
<dbReference type="SMART" id="SM00327">
    <property type="entry name" value="VWA"/>
    <property type="match status" value="1"/>
</dbReference>
<keyword evidence="2" id="KW-0472">Membrane</keyword>
<evidence type="ECO:0000256" key="1">
    <source>
        <dbReference type="SAM" id="MobiDB-lite"/>
    </source>
</evidence>
<dbReference type="RefSeq" id="WP_168205223.1">
    <property type="nucleotide sequence ID" value="NZ_CP042913.1"/>
</dbReference>
<dbReference type="KEGG" id="bgok:Pr1d_28790"/>
<dbReference type="Gene3D" id="3.40.50.880">
    <property type="match status" value="1"/>
</dbReference>
<gene>
    <name evidence="4" type="ORF">Pr1d_28790</name>
</gene>
<dbReference type="InterPro" id="IPR002035">
    <property type="entry name" value="VWF_A"/>
</dbReference>
<feature type="transmembrane region" description="Helical" evidence="2">
    <location>
        <begin position="799"/>
        <end position="818"/>
    </location>
</feature>
<protein>
    <submittedName>
        <fullName evidence="4">von Willebrand factor type A domain protein</fullName>
    </submittedName>
</protein>
<feature type="transmembrane region" description="Helical" evidence="2">
    <location>
        <begin position="32"/>
        <end position="53"/>
    </location>
</feature>
<evidence type="ECO:0000259" key="3">
    <source>
        <dbReference type="PROSITE" id="PS50234"/>
    </source>
</evidence>
<dbReference type="SUPFAM" id="SSF52317">
    <property type="entry name" value="Class I glutamine amidotransferase-like"/>
    <property type="match status" value="1"/>
</dbReference>
<evidence type="ECO:0000256" key="2">
    <source>
        <dbReference type="SAM" id="Phobius"/>
    </source>
</evidence>
<proteinExistence type="predicted"/>
<dbReference type="InterPro" id="IPR029062">
    <property type="entry name" value="Class_I_gatase-like"/>
</dbReference>
<evidence type="ECO:0000313" key="4">
    <source>
        <dbReference type="EMBL" id="QEG35578.1"/>
    </source>
</evidence>
<accession>A0A5B9Q9H3</accession>
<dbReference type="SUPFAM" id="SSF53300">
    <property type="entry name" value="vWA-like"/>
    <property type="match status" value="1"/>
</dbReference>
<feature type="transmembrane region" description="Helical" evidence="2">
    <location>
        <begin position="65"/>
        <end position="85"/>
    </location>
</feature>
<organism evidence="4 5">
    <name type="scientific">Bythopirellula goksoeyrii</name>
    <dbReference type="NCBI Taxonomy" id="1400387"/>
    <lineage>
        <taxon>Bacteria</taxon>
        <taxon>Pseudomonadati</taxon>
        <taxon>Planctomycetota</taxon>
        <taxon>Planctomycetia</taxon>
        <taxon>Pirellulales</taxon>
        <taxon>Lacipirellulaceae</taxon>
        <taxon>Bythopirellula</taxon>
    </lineage>
</organism>
<dbReference type="Pfam" id="PF13519">
    <property type="entry name" value="VWA_2"/>
    <property type="match status" value="1"/>
</dbReference>
<reference evidence="4 5" key="1">
    <citation type="submission" date="2019-08" db="EMBL/GenBank/DDBJ databases">
        <title>Deep-cultivation of Planctomycetes and their phenomic and genomic characterization uncovers novel biology.</title>
        <authorList>
            <person name="Wiegand S."/>
            <person name="Jogler M."/>
            <person name="Boedeker C."/>
            <person name="Pinto D."/>
            <person name="Vollmers J."/>
            <person name="Rivas-Marin E."/>
            <person name="Kohn T."/>
            <person name="Peeters S.H."/>
            <person name="Heuer A."/>
            <person name="Rast P."/>
            <person name="Oberbeckmann S."/>
            <person name="Bunk B."/>
            <person name="Jeske O."/>
            <person name="Meyerdierks A."/>
            <person name="Storesund J.E."/>
            <person name="Kallscheuer N."/>
            <person name="Luecker S."/>
            <person name="Lage O.M."/>
            <person name="Pohl T."/>
            <person name="Merkel B.J."/>
            <person name="Hornburger P."/>
            <person name="Mueller R.-W."/>
            <person name="Bruemmer F."/>
            <person name="Labrenz M."/>
            <person name="Spormann A.M."/>
            <person name="Op den Camp H."/>
            <person name="Overmann J."/>
            <person name="Amann R."/>
            <person name="Jetten M.S.M."/>
            <person name="Mascher T."/>
            <person name="Medema M.H."/>
            <person name="Devos D.P."/>
            <person name="Kaster A.-K."/>
            <person name="Ovreas L."/>
            <person name="Rohde M."/>
            <person name="Galperin M.Y."/>
            <person name="Jogler C."/>
        </authorList>
    </citation>
    <scope>NUCLEOTIDE SEQUENCE [LARGE SCALE GENOMIC DNA]</scope>
    <source>
        <strain evidence="4 5">Pr1d</strain>
    </source>
</reference>
<sequence>MNPLLAVTPNGNAQHFVTWELRRLAQVDDPRLLWFLLGVGALLIVACVIWLYRRESDTMSPWLRILFPALRISAWLGAALFFLGLEKRIDQQIVSDSHVAVLVDTSQSMSVSDLQVADGQSESRGKAVENALKDSEFLDALRQQHKVELATFDRETHKVASWNRNKSEIEELQPTDPSASESSAEELDWSELLEPRGRETRLGDALRSMLKQQRTGQLAGVIVITDGDQNTGIDALSLFNAENRSSVPLYTVGVGSSEPRRNVRIQELNAPARVYPEDRTTVTGVIQAEGFAGRSAKVQLYAREAQSQNAVTSLVEEQEVHFTDEQQVVPVEFEIEPAAIGSLILEMKVAESSEDQYAGDNRREVELEVVEASTRVLLIAGGASRDYQFLRNQLYRDRHAKVDVWVQSASGAVSQEADQILHEFPQTKEELYEYDCIVAFDPNWEFLDARQVDLLESWVAEEAGGLIVVAGPIYTLSWSQSPEHTKIRSLYPVEFQRRLTLLDDGLYGSTTPWPILFTREGEEAEFLSLTDDPNESQLLWSEFPGVYGCYAVKGPKAGARVLGYYGDPDASLTADYPVYMAEQFYGGGRVFYLGSGELWRLRALDPSHFEVLTTRLIRHVSQGRLMKGSSRGRLLVEQDRYAVGSDVVVRAQLLAASREPLLADNVLARVVNDQGEGQNLLLKADKSRPGNFIGQFTVKQAGSYRIELAVPDSVDEQMVRRIQAVLPDLEFENTQRNDELLAQLAQLSDGKYYTSLDHAIHGDDSSNEENIIRPIDQLIESRAETRILRGTPDTDFTQWLNKILMGVICGALCLEWLLRRLMKLA</sequence>
<dbReference type="PROSITE" id="PS50234">
    <property type="entry name" value="VWFA"/>
    <property type="match status" value="1"/>
</dbReference>
<keyword evidence="5" id="KW-1185">Reference proteome</keyword>
<dbReference type="AlphaFoldDB" id="A0A5B9Q9H3"/>
<dbReference type="PANTHER" id="PTHR37947:SF1">
    <property type="entry name" value="BLL2462 PROTEIN"/>
    <property type="match status" value="1"/>
</dbReference>
<dbReference type="Gene3D" id="3.40.50.410">
    <property type="entry name" value="von Willebrand factor, type A domain"/>
    <property type="match status" value="1"/>
</dbReference>
<feature type="region of interest" description="Disordered" evidence="1">
    <location>
        <begin position="164"/>
        <end position="188"/>
    </location>
</feature>
<dbReference type="InterPro" id="IPR036465">
    <property type="entry name" value="vWFA_dom_sf"/>
</dbReference>
<dbReference type="Proteomes" id="UP000323917">
    <property type="component" value="Chromosome"/>
</dbReference>
<feature type="domain" description="VWFA" evidence="3">
    <location>
        <begin position="98"/>
        <end position="272"/>
    </location>
</feature>
<dbReference type="PANTHER" id="PTHR37947">
    <property type="entry name" value="BLL2462 PROTEIN"/>
    <property type="match status" value="1"/>
</dbReference>
<evidence type="ECO:0000313" key="5">
    <source>
        <dbReference type="Proteomes" id="UP000323917"/>
    </source>
</evidence>
<dbReference type="CDD" id="cd00198">
    <property type="entry name" value="vWFA"/>
    <property type="match status" value="1"/>
</dbReference>
<keyword evidence="2" id="KW-0812">Transmembrane</keyword>